<name>A0A151ZC32_TIELA</name>
<dbReference type="Gene3D" id="1.10.3450.40">
    <property type="entry name" value="Signal recognition particle, SRP68 subunit, RNA-binding domain"/>
    <property type="match status" value="1"/>
</dbReference>
<evidence type="ECO:0000256" key="4">
    <source>
        <dbReference type="ARBA" id="ARBA00022490"/>
    </source>
</evidence>
<dbReference type="Pfam" id="PF16969">
    <property type="entry name" value="SRP68"/>
    <property type="match status" value="1"/>
</dbReference>
<dbReference type="GO" id="GO:0005786">
    <property type="term" value="C:signal recognition particle, endoplasmic reticulum targeting"/>
    <property type="evidence" value="ECO:0007669"/>
    <property type="project" value="UniProtKB-KW"/>
</dbReference>
<dbReference type="Proteomes" id="UP000076078">
    <property type="component" value="Unassembled WGS sequence"/>
</dbReference>
<evidence type="ECO:0000256" key="2">
    <source>
        <dbReference type="ARBA" id="ARBA00004604"/>
    </source>
</evidence>
<dbReference type="InParanoid" id="A0A151ZC32"/>
<keyword evidence="5 10" id="KW-0694">RNA-binding</keyword>
<dbReference type="GO" id="GO:0030942">
    <property type="term" value="F:endoplasmic reticulum signal peptide binding"/>
    <property type="evidence" value="ECO:0007669"/>
    <property type="project" value="InterPro"/>
</dbReference>
<evidence type="ECO:0000256" key="6">
    <source>
        <dbReference type="ARBA" id="ARBA00023135"/>
    </source>
</evidence>
<dbReference type="AlphaFoldDB" id="A0A151ZC32"/>
<evidence type="ECO:0000256" key="8">
    <source>
        <dbReference type="ARBA" id="ARBA00023274"/>
    </source>
</evidence>
<dbReference type="InterPro" id="IPR038253">
    <property type="entry name" value="SRP68_N_sf"/>
</dbReference>
<comment type="caution">
    <text evidence="11">The sequence shown here is derived from an EMBL/GenBank/DDBJ whole genome shotgun (WGS) entry which is preliminary data.</text>
</comment>
<dbReference type="GO" id="GO:0005047">
    <property type="term" value="F:signal recognition particle binding"/>
    <property type="evidence" value="ECO:0007669"/>
    <property type="project" value="InterPro"/>
</dbReference>
<dbReference type="GO" id="GO:0006614">
    <property type="term" value="P:SRP-dependent cotranslational protein targeting to membrane"/>
    <property type="evidence" value="ECO:0007669"/>
    <property type="project" value="InterPro"/>
</dbReference>
<evidence type="ECO:0000256" key="10">
    <source>
        <dbReference type="PIRNR" id="PIRNR038995"/>
    </source>
</evidence>
<dbReference type="PANTHER" id="PTHR12860">
    <property type="entry name" value="SIGNAL RECOGNITION PARTICLE 68 KDA PROTEIN"/>
    <property type="match status" value="1"/>
</dbReference>
<dbReference type="OrthoDB" id="10255118at2759"/>
<dbReference type="FunCoup" id="A0A151ZC32">
    <property type="interactions" value="952"/>
</dbReference>
<dbReference type="OMA" id="DERFIHI"/>
<comment type="similarity">
    <text evidence="3 10">Belongs to the SRP68 family.</text>
</comment>
<sequence length="596" mass="69325">MTSTSNNTVEIIKYNIDVLNTTQSSQIQFGLRVQDYKKYRHYCSKRIQKLRKQIRKLYGKKGYIQKIQETKQINDQRYLLIMLFKTERAWSYGMDLKAEYEQGTNPRAGFHMSRRFAKAALHATEFEKYCRELADQSTIIEAQAYASWHRSSLLLNKEDWTKALEEITIARTIYDGLSNLGDHSQKDLYLKRIEESDQIIRFCKYNLRSIDNTTLVKEQSNLNLTSNNTILENIKVNLTEISNNQKKDQSKVITWKSKNIKVESEKLKEKLETFEQYKSSNESKLPTQPLNVNKLNPTDTYPQTQIYDKLVFHLINCEVILKNEISHYSRVNAKNKTVKSETEESNLNIILSYVLYHKMKYLYDRNQIIIWMMTRSLNGETFDLKAIKNKKKSTYKDLVRMSTHQIKIFQQMVENHDQTTTTTNKDNDSQVLLLKSKRLYFISVCTIEAKKFSVTMGIMDKVIGNIAVIKKQSSKNSGLIQEVTELESLIKQQKSQIAANSFIEQLQTNEELKKQMNSLSLSQGDSSKNTDIISGQNSFDTSFLEEKKLIDFPPALEPVPVKPLFFDLAFNSVQFPSLEQRKKPVSKGIFGSFWGR</sequence>
<comment type="function">
    <text evidence="10">Component of the signal recognition particle (SRP) complex, a ribonucleoprotein complex that mediates the cotranslational targeting of secretory and membrane proteins to the endoplasmic reticulum (ER). The SRP complex interacts with the signal sequence in nascent secretory and membrane proteins and directs them to the membrane of the ER.</text>
</comment>
<comment type="subcellular location">
    <subcellularLocation>
        <location evidence="1 10">Cytoplasm</location>
    </subcellularLocation>
    <subcellularLocation>
        <location evidence="2">Nucleus</location>
        <location evidence="2">Nucleolus</location>
    </subcellularLocation>
</comment>
<proteinExistence type="inferred from homology"/>
<evidence type="ECO:0000313" key="12">
    <source>
        <dbReference type="Proteomes" id="UP000076078"/>
    </source>
</evidence>
<protein>
    <recommendedName>
        <fullName evidence="9 10">Signal recognition particle subunit SRP68</fullName>
        <shortName evidence="10">SRP68</shortName>
    </recommendedName>
</protein>
<evidence type="ECO:0000313" key="11">
    <source>
        <dbReference type="EMBL" id="KYQ91500.1"/>
    </source>
</evidence>
<dbReference type="PANTHER" id="PTHR12860:SF0">
    <property type="entry name" value="SIGNAL RECOGNITION PARTICLE SUBUNIT SRP68"/>
    <property type="match status" value="1"/>
</dbReference>
<evidence type="ECO:0000256" key="9">
    <source>
        <dbReference type="ARBA" id="ARBA00029498"/>
    </source>
</evidence>
<evidence type="ECO:0000256" key="1">
    <source>
        <dbReference type="ARBA" id="ARBA00004496"/>
    </source>
</evidence>
<keyword evidence="12" id="KW-1185">Reference proteome</keyword>
<dbReference type="STRING" id="361077.A0A151ZC32"/>
<accession>A0A151ZC32</accession>
<evidence type="ECO:0000256" key="3">
    <source>
        <dbReference type="ARBA" id="ARBA00009352"/>
    </source>
</evidence>
<keyword evidence="6 10" id="KW-0733">Signal recognition particle</keyword>
<dbReference type="GO" id="GO:0005730">
    <property type="term" value="C:nucleolus"/>
    <property type="evidence" value="ECO:0007669"/>
    <property type="project" value="UniProtKB-SubCell"/>
</dbReference>
<gene>
    <name evidence="11" type="ORF">DLAC_07258</name>
</gene>
<dbReference type="CDD" id="cd15481">
    <property type="entry name" value="SRP68-RBD"/>
    <property type="match status" value="1"/>
</dbReference>
<dbReference type="GO" id="GO:0008312">
    <property type="term" value="F:7S RNA binding"/>
    <property type="evidence" value="ECO:0007669"/>
    <property type="project" value="InterPro"/>
</dbReference>
<keyword evidence="7" id="KW-0539">Nucleus</keyword>
<keyword evidence="8 10" id="KW-0687">Ribonucleoprotein</keyword>
<evidence type="ECO:0000256" key="5">
    <source>
        <dbReference type="ARBA" id="ARBA00022884"/>
    </source>
</evidence>
<reference evidence="11 12" key="1">
    <citation type="submission" date="2015-12" db="EMBL/GenBank/DDBJ databases">
        <title>Dictyostelia acquired genes for synthesis and detection of signals that induce cell-type specialization by lateral gene transfer from prokaryotes.</title>
        <authorList>
            <person name="Gloeckner G."/>
            <person name="Schaap P."/>
        </authorList>
    </citation>
    <scope>NUCLEOTIDE SEQUENCE [LARGE SCALE GENOMIC DNA]</scope>
    <source>
        <strain evidence="11 12">TK</strain>
    </source>
</reference>
<dbReference type="EMBL" id="LODT01000034">
    <property type="protein sequence ID" value="KYQ91500.1"/>
    <property type="molecule type" value="Genomic_DNA"/>
</dbReference>
<dbReference type="InterPro" id="IPR026258">
    <property type="entry name" value="SRP68"/>
</dbReference>
<dbReference type="PIRSF" id="PIRSF038995">
    <property type="entry name" value="SRP68"/>
    <property type="match status" value="1"/>
</dbReference>
<evidence type="ECO:0000256" key="7">
    <source>
        <dbReference type="ARBA" id="ARBA00023242"/>
    </source>
</evidence>
<dbReference type="InterPro" id="IPR034652">
    <property type="entry name" value="SRP68-RBD"/>
</dbReference>
<keyword evidence="4 10" id="KW-0963">Cytoplasm</keyword>
<organism evidence="11 12">
    <name type="scientific">Tieghemostelium lacteum</name>
    <name type="common">Slime mold</name>
    <name type="synonym">Dictyostelium lacteum</name>
    <dbReference type="NCBI Taxonomy" id="361077"/>
    <lineage>
        <taxon>Eukaryota</taxon>
        <taxon>Amoebozoa</taxon>
        <taxon>Evosea</taxon>
        <taxon>Eumycetozoa</taxon>
        <taxon>Dictyostelia</taxon>
        <taxon>Dictyosteliales</taxon>
        <taxon>Raperosteliaceae</taxon>
        <taxon>Tieghemostelium</taxon>
    </lineage>
</organism>